<keyword evidence="10 15" id="KW-0520">NAD</keyword>
<dbReference type="GO" id="GO:0005829">
    <property type="term" value="C:cytosol"/>
    <property type="evidence" value="ECO:0007669"/>
    <property type="project" value="TreeGrafter"/>
</dbReference>
<feature type="binding site" evidence="15">
    <location>
        <position position="425"/>
    </location>
    <ligand>
        <name>Zn(2+)</name>
        <dbReference type="ChEBI" id="CHEBI:29105"/>
    </ligand>
</feature>
<dbReference type="FunFam" id="1.10.150.20:FF:000006">
    <property type="entry name" value="DNA ligase"/>
    <property type="match status" value="1"/>
</dbReference>
<dbReference type="Gene3D" id="3.30.470.30">
    <property type="entry name" value="DNA ligase/mRNA capping enzyme"/>
    <property type="match status" value="1"/>
</dbReference>
<dbReference type="RefSeq" id="WP_070110102.1">
    <property type="nucleotide sequence ID" value="NZ_LZFO01000013.1"/>
</dbReference>
<dbReference type="PATRIC" id="fig|1121290.3.peg.1144"/>
<feature type="domain" description="BRCT" evidence="16">
    <location>
        <begin position="589"/>
        <end position="665"/>
    </location>
</feature>
<dbReference type="FunFam" id="2.40.50.140:FF:000012">
    <property type="entry name" value="DNA ligase"/>
    <property type="match status" value="1"/>
</dbReference>
<comment type="similarity">
    <text evidence="14 15">Belongs to the NAD-dependent DNA ligase family. LigA subfamily.</text>
</comment>
<evidence type="ECO:0000256" key="6">
    <source>
        <dbReference type="ARBA" id="ARBA00022723"/>
    </source>
</evidence>
<dbReference type="NCBIfam" id="TIGR00575">
    <property type="entry name" value="dnlj"/>
    <property type="match status" value="1"/>
</dbReference>
<dbReference type="HAMAP" id="MF_01588">
    <property type="entry name" value="DNA_ligase_A"/>
    <property type="match status" value="1"/>
</dbReference>
<comment type="caution">
    <text evidence="17">The sequence shown here is derived from an EMBL/GenBank/DDBJ whole genome shotgun (WGS) entry which is preliminary data.</text>
</comment>
<comment type="function">
    <text evidence="1 15">DNA ligase that catalyzes the formation of phosphodiester linkages between 5'-phosphoryl and 3'-hydroxyl groups in double-stranded DNA using NAD as a coenzyme and as the energy source for the reaction. It is essential for DNA replication and repair of damaged DNA.</text>
</comment>
<name>A0A1E8EZD2_9CLOT</name>
<dbReference type="SUPFAM" id="SSF56091">
    <property type="entry name" value="DNA ligase/mRNA capping enzyme, catalytic domain"/>
    <property type="match status" value="1"/>
</dbReference>
<dbReference type="STRING" id="1121290.CLAOCE_11380"/>
<proteinExistence type="inferred from homology"/>
<feature type="active site" description="N6-AMP-lysine intermediate" evidence="15">
    <location>
        <position position="124"/>
    </location>
</feature>
<keyword evidence="11 15" id="KW-0234">DNA repair</keyword>
<comment type="catalytic activity">
    <reaction evidence="13 15">
        <text>NAD(+) + (deoxyribonucleotide)n-3'-hydroxyl + 5'-phospho-(deoxyribonucleotide)m = (deoxyribonucleotide)n+m + AMP + beta-nicotinamide D-nucleotide.</text>
        <dbReference type="EC" id="6.5.1.2"/>
    </reaction>
</comment>
<dbReference type="Gene3D" id="3.40.50.10190">
    <property type="entry name" value="BRCT domain"/>
    <property type="match status" value="1"/>
</dbReference>
<keyword evidence="5 15" id="KW-0235">DNA replication</keyword>
<feature type="binding site" evidence="15">
    <location>
        <position position="412"/>
    </location>
    <ligand>
        <name>Zn(2+)</name>
        <dbReference type="ChEBI" id="CHEBI:29105"/>
    </ligand>
</feature>
<keyword evidence="12 15" id="KW-0464">Manganese</keyword>
<dbReference type="Proteomes" id="UP000175744">
    <property type="component" value="Unassembled WGS sequence"/>
</dbReference>
<dbReference type="Gene3D" id="1.10.150.20">
    <property type="entry name" value="5' to 3' exonuclease, C-terminal subdomain"/>
    <property type="match status" value="2"/>
</dbReference>
<dbReference type="CDD" id="cd00114">
    <property type="entry name" value="LIGANc"/>
    <property type="match status" value="1"/>
</dbReference>
<dbReference type="PROSITE" id="PS01056">
    <property type="entry name" value="DNA_LIGASE_N2"/>
    <property type="match status" value="1"/>
</dbReference>
<dbReference type="InterPro" id="IPR033136">
    <property type="entry name" value="DNA_ligase_CS"/>
</dbReference>
<evidence type="ECO:0000313" key="18">
    <source>
        <dbReference type="Proteomes" id="UP000175744"/>
    </source>
</evidence>
<evidence type="ECO:0000256" key="4">
    <source>
        <dbReference type="ARBA" id="ARBA00022598"/>
    </source>
</evidence>
<evidence type="ECO:0000256" key="10">
    <source>
        <dbReference type="ARBA" id="ARBA00023027"/>
    </source>
</evidence>
<evidence type="ECO:0000256" key="1">
    <source>
        <dbReference type="ARBA" id="ARBA00004067"/>
    </source>
</evidence>
<dbReference type="SUPFAM" id="SSF47781">
    <property type="entry name" value="RuvA domain 2-like"/>
    <property type="match status" value="1"/>
</dbReference>
<evidence type="ECO:0000256" key="11">
    <source>
        <dbReference type="ARBA" id="ARBA00023204"/>
    </source>
</evidence>
<dbReference type="SMART" id="SM00532">
    <property type="entry name" value="LIGANc"/>
    <property type="match status" value="1"/>
</dbReference>
<feature type="binding site" evidence="15">
    <location>
        <position position="409"/>
    </location>
    <ligand>
        <name>Zn(2+)</name>
        <dbReference type="ChEBI" id="CHEBI:29105"/>
    </ligand>
</feature>
<evidence type="ECO:0000256" key="9">
    <source>
        <dbReference type="ARBA" id="ARBA00022842"/>
    </source>
</evidence>
<dbReference type="InterPro" id="IPR001357">
    <property type="entry name" value="BRCT_dom"/>
</dbReference>
<keyword evidence="7 15" id="KW-0227">DNA damage</keyword>
<keyword evidence="4 15" id="KW-0436">Ligase</keyword>
<dbReference type="InterPro" id="IPR013839">
    <property type="entry name" value="DNAligase_adenylation"/>
</dbReference>
<protein>
    <recommendedName>
        <fullName evidence="3 15">DNA ligase</fullName>
        <ecNumber evidence="2 15">6.5.1.2</ecNumber>
    </recommendedName>
    <alternativeName>
        <fullName evidence="15">Polydeoxyribonucleotide synthase [NAD(+)]</fullName>
    </alternativeName>
</protein>
<dbReference type="GO" id="GO:0006260">
    <property type="term" value="P:DNA replication"/>
    <property type="evidence" value="ECO:0007669"/>
    <property type="project" value="UniProtKB-KW"/>
</dbReference>
<comment type="cofactor">
    <cofactor evidence="15">
        <name>Mg(2+)</name>
        <dbReference type="ChEBI" id="CHEBI:18420"/>
    </cofactor>
    <cofactor evidence="15">
        <name>Mn(2+)</name>
        <dbReference type="ChEBI" id="CHEBI:29035"/>
    </cofactor>
</comment>
<keyword evidence="18" id="KW-1185">Reference proteome</keyword>
<dbReference type="Pfam" id="PF01653">
    <property type="entry name" value="DNA_ligase_aden"/>
    <property type="match status" value="1"/>
</dbReference>
<reference evidence="17 18" key="1">
    <citation type="submission" date="2016-06" db="EMBL/GenBank/DDBJ databases">
        <title>Genome sequence of Clostridium acetireducens DSM 10703.</title>
        <authorList>
            <person name="Poehlein A."/>
            <person name="Fluechter S."/>
            <person name="Duerre P."/>
            <person name="Daniel R."/>
        </authorList>
    </citation>
    <scope>NUCLEOTIDE SEQUENCE [LARGE SCALE GENOMIC DNA]</scope>
    <source>
        <strain evidence="17 18">DSM 10703</strain>
    </source>
</reference>
<dbReference type="NCBIfam" id="NF005932">
    <property type="entry name" value="PRK07956.1"/>
    <property type="match status" value="1"/>
</dbReference>
<keyword evidence="9 15" id="KW-0460">Magnesium</keyword>
<dbReference type="PIRSF" id="PIRSF001604">
    <property type="entry name" value="LigA"/>
    <property type="match status" value="1"/>
</dbReference>
<dbReference type="GO" id="GO:0003677">
    <property type="term" value="F:DNA binding"/>
    <property type="evidence" value="ECO:0007669"/>
    <property type="project" value="InterPro"/>
</dbReference>
<dbReference type="SMART" id="SM00292">
    <property type="entry name" value="BRCT"/>
    <property type="match status" value="1"/>
</dbReference>
<dbReference type="SUPFAM" id="SSF50249">
    <property type="entry name" value="Nucleic acid-binding proteins"/>
    <property type="match status" value="1"/>
</dbReference>
<dbReference type="AlphaFoldDB" id="A0A1E8EZD2"/>
<dbReference type="GO" id="GO:0006281">
    <property type="term" value="P:DNA repair"/>
    <property type="evidence" value="ECO:0007669"/>
    <property type="project" value="UniProtKB-KW"/>
</dbReference>
<accession>A0A1E8EZD2</accession>
<organism evidence="17 18">
    <name type="scientific">Clostridium acetireducens DSM 10703</name>
    <dbReference type="NCBI Taxonomy" id="1121290"/>
    <lineage>
        <taxon>Bacteria</taxon>
        <taxon>Bacillati</taxon>
        <taxon>Bacillota</taxon>
        <taxon>Clostridia</taxon>
        <taxon>Eubacteriales</taxon>
        <taxon>Clostridiaceae</taxon>
        <taxon>Clostridium</taxon>
    </lineage>
</organism>
<dbReference type="InterPro" id="IPR012340">
    <property type="entry name" value="NA-bd_OB-fold"/>
</dbReference>
<evidence type="ECO:0000256" key="5">
    <source>
        <dbReference type="ARBA" id="ARBA00022705"/>
    </source>
</evidence>
<feature type="binding site" evidence="15">
    <location>
        <position position="316"/>
    </location>
    <ligand>
        <name>NAD(+)</name>
        <dbReference type="ChEBI" id="CHEBI:57540"/>
    </ligand>
</feature>
<dbReference type="Gene3D" id="2.40.50.140">
    <property type="entry name" value="Nucleic acid-binding proteins"/>
    <property type="match status" value="1"/>
</dbReference>
<dbReference type="OrthoDB" id="9759736at2"/>
<evidence type="ECO:0000313" key="17">
    <source>
        <dbReference type="EMBL" id="OFI06239.1"/>
    </source>
</evidence>
<evidence type="ECO:0000256" key="15">
    <source>
        <dbReference type="HAMAP-Rule" id="MF_01588"/>
    </source>
</evidence>
<feature type="binding site" evidence="15">
    <location>
        <position position="146"/>
    </location>
    <ligand>
        <name>NAD(+)</name>
        <dbReference type="ChEBI" id="CHEBI:57540"/>
    </ligand>
</feature>
<dbReference type="EC" id="6.5.1.2" evidence="2 15"/>
<keyword evidence="8 15" id="KW-0862">Zinc</keyword>
<sequence>MVDDIKIDLMKKLIEELNKYSYEYYVLDNPSISDKEYDKKYDQLLKLEEESKIVLSNSPTQRIGDAILPEFNKYTHKAPLLSLDKAQSMEKLKEWHNKNLKFIEEYNLNHDDKLPPISYIVTKKFDGLTINCTYNEKGVLIKAATRGTGIVGEDVTLQAKTIMGVPLKIEHNHTIEVHGEAIMTKKAFQEYNKSAEVPLKNLRNGAAGALRNLNIKETYKRKLSSFFYDISYNEGEQFKTYIEMMNFIIEKGFMVDDYIKVCSTIEEIKKEIEYVEGIRNDLNYEIDGIVIAINHIKTRELLGYTVKFPKWAIAYKFEAQEITTNLLEVEWNVGRSGRVTPTAILEPVELGGVTVKRATLNNMDDIERKGVKIGCKVFVRRSNDVIPEIMGVVEETIKQGKIIKAPTVCPYCGSELVKEGVHYFCENTLSCKPQMIKSLVHFASREAMNIEGFNEKTAEQLFEKLNIKSIADLYRIQKEDLLGLERFGEKKASNLIKAIEKSKNCKLDSFIFALGIPNVGKKTAKDVADKFKSLDKVRNANFDELISISDIGEVVAKSILDFFTEEKIKSSINELMSLGITPYFNENIISENEFKEKTIVVTGSLKSYSRSEIKSKLESLGAKVSSSVSKKTDYIIVGENPGSKYDKALQLGIKIINEDEFEKLS</sequence>
<dbReference type="Gene3D" id="1.10.287.610">
    <property type="entry name" value="Helix hairpin bin"/>
    <property type="match status" value="1"/>
</dbReference>
<evidence type="ECO:0000256" key="7">
    <source>
        <dbReference type="ARBA" id="ARBA00022763"/>
    </source>
</evidence>
<dbReference type="InterPro" id="IPR013840">
    <property type="entry name" value="DNAligase_N"/>
</dbReference>
<dbReference type="EMBL" id="LZFO01000013">
    <property type="protein sequence ID" value="OFI06239.1"/>
    <property type="molecule type" value="Genomic_DNA"/>
</dbReference>
<keyword evidence="6 15" id="KW-0479">Metal-binding</keyword>
<evidence type="ECO:0000256" key="2">
    <source>
        <dbReference type="ARBA" id="ARBA00012722"/>
    </source>
</evidence>
<dbReference type="Pfam" id="PF00533">
    <property type="entry name" value="BRCT"/>
    <property type="match status" value="1"/>
</dbReference>
<dbReference type="InterPro" id="IPR041663">
    <property type="entry name" value="DisA/LigA_HHH"/>
</dbReference>
<dbReference type="PANTHER" id="PTHR23389">
    <property type="entry name" value="CHROMOSOME TRANSMISSION FIDELITY FACTOR 18"/>
    <property type="match status" value="1"/>
</dbReference>
<dbReference type="Pfam" id="PF03120">
    <property type="entry name" value="OB_DNA_ligase"/>
    <property type="match status" value="1"/>
</dbReference>
<comment type="caution">
    <text evidence="15">Lacks conserved residue(s) required for the propagation of feature annotation.</text>
</comment>
<evidence type="ECO:0000256" key="13">
    <source>
        <dbReference type="ARBA" id="ARBA00034005"/>
    </source>
</evidence>
<gene>
    <name evidence="15 17" type="primary">ligA</name>
    <name evidence="17" type="ORF">CLOACE_11380</name>
</gene>
<feature type="binding site" evidence="15">
    <location>
        <position position="180"/>
    </location>
    <ligand>
        <name>NAD(+)</name>
        <dbReference type="ChEBI" id="CHEBI:57540"/>
    </ligand>
</feature>
<dbReference type="InterPro" id="IPR004150">
    <property type="entry name" value="NAD_DNA_ligase_OB"/>
</dbReference>
<evidence type="ECO:0000256" key="3">
    <source>
        <dbReference type="ARBA" id="ARBA00013308"/>
    </source>
</evidence>
<feature type="binding site" evidence="15">
    <location>
        <begin position="34"/>
        <end position="38"/>
    </location>
    <ligand>
        <name>NAD(+)</name>
        <dbReference type="ChEBI" id="CHEBI:57540"/>
    </ligand>
</feature>
<dbReference type="FunFam" id="1.10.150.20:FF:000007">
    <property type="entry name" value="DNA ligase"/>
    <property type="match status" value="1"/>
</dbReference>
<evidence type="ECO:0000256" key="14">
    <source>
        <dbReference type="ARBA" id="ARBA00060881"/>
    </source>
</evidence>
<dbReference type="InterPro" id="IPR036420">
    <property type="entry name" value="BRCT_dom_sf"/>
</dbReference>
<dbReference type="InterPro" id="IPR003583">
    <property type="entry name" value="Hlx-hairpin-Hlx_DNA-bd_motif"/>
</dbReference>
<dbReference type="InterPro" id="IPR001679">
    <property type="entry name" value="DNA_ligase"/>
</dbReference>
<feature type="binding site" evidence="15">
    <location>
        <position position="431"/>
    </location>
    <ligand>
        <name>Zn(2+)</name>
        <dbReference type="ChEBI" id="CHEBI:29105"/>
    </ligand>
</feature>
<dbReference type="Pfam" id="PF12826">
    <property type="entry name" value="HHH_2"/>
    <property type="match status" value="1"/>
</dbReference>
<feature type="binding site" evidence="15">
    <location>
        <begin position="82"/>
        <end position="83"/>
    </location>
    <ligand>
        <name>NAD(+)</name>
        <dbReference type="ChEBI" id="CHEBI:57540"/>
    </ligand>
</feature>
<dbReference type="PANTHER" id="PTHR23389:SF9">
    <property type="entry name" value="DNA LIGASE"/>
    <property type="match status" value="1"/>
</dbReference>
<dbReference type="CDD" id="cd17748">
    <property type="entry name" value="BRCT_DNA_ligase_like"/>
    <property type="match status" value="1"/>
</dbReference>
<dbReference type="PROSITE" id="PS50172">
    <property type="entry name" value="BRCT"/>
    <property type="match status" value="1"/>
</dbReference>
<dbReference type="GO" id="GO:0046872">
    <property type="term" value="F:metal ion binding"/>
    <property type="evidence" value="ECO:0007669"/>
    <property type="project" value="UniProtKB-KW"/>
</dbReference>
<dbReference type="InterPro" id="IPR010994">
    <property type="entry name" value="RuvA_2-like"/>
</dbReference>
<dbReference type="GO" id="GO:0003911">
    <property type="term" value="F:DNA ligase (NAD+) activity"/>
    <property type="evidence" value="ECO:0007669"/>
    <property type="project" value="UniProtKB-UniRule"/>
</dbReference>
<dbReference type="SUPFAM" id="SSF52113">
    <property type="entry name" value="BRCT domain"/>
    <property type="match status" value="1"/>
</dbReference>
<dbReference type="SMART" id="SM00278">
    <property type="entry name" value="HhH1"/>
    <property type="match status" value="4"/>
</dbReference>
<evidence type="ECO:0000259" key="16">
    <source>
        <dbReference type="PROSITE" id="PS50172"/>
    </source>
</evidence>
<evidence type="ECO:0000256" key="12">
    <source>
        <dbReference type="ARBA" id="ARBA00023211"/>
    </source>
</evidence>
<evidence type="ECO:0000256" key="8">
    <source>
        <dbReference type="ARBA" id="ARBA00022833"/>
    </source>
</evidence>
<dbReference type="Pfam" id="PF14520">
    <property type="entry name" value="HHH_5"/>
    <property type="match status" value="1"/>
</dbReference>